<dbReference type="AlphaFoldDB" id="A0A3M9NGR9"/>
<organism evidence="1 2">
    <name type="scientific">Hanamia caeni</name>
    <dbReference type="NCBI Taxonomy" id="2294116"/>
    <lineage>
        <taxon>Bacteria</taxon>
        <taxon>Pseudomonadati</taxon>
        <taxon>Bacteroidota</taxon>
        <taxon>Chitinophagia</taxon>
        <taxon>Chitinophagales</taxon>
        <taxon>Chitinophagaceae</taxon>
        <taxon>Hanamia</taxon>
    </lineage>
</organism>
<accession>A0A3M9NGR9</accession>
<dbReference type="EMBL" id="RJJR01000006">
    <property type="protein sequence ID" value="RNI36931.1"/>
    <property type="molecule type" value="Genomic_DNA"/>
</dbReference>
<evidence type="ECO:0000313" key="1">
    <source>
        <dbReference type="EMBL" id="RNI36931.1"/>
    </source>
</evidence>
<dbReference type="RefSeq" id="WP_123120415.1">
    <property type="nucleotide sequence ID" value="NZ_RJJR01000006.1"/>
</dbReference>
<comment type="caution">
    <text evidence="1">The sequence shown here is derived from an EMBL/GenBank/DDBJ whole genome shotgun (WGS) entry which is preliminary data.</text>
</comment>
<proteinExistence type="predicted"/>
<sequence>MEKQRKIKLVVKKVTFAEAEKADDEYWANASAEERLQELIELRSIFFGNTGKRIKKVVSKRNRYEEED</sequence>
<evidence type="ECO:0000313" key="2">
    <source>
        <dbReference type="Proteomes" id="UP000267223"/>
    </source>
</evidence>
<dbReference type="Proteomes" id="UP000267223">
    <property type="component" value="Unassembled WGS sequence"/>
</dbReference>
<dbReference type="OrthoDB" id="680337at2"/>
<keyword evidence="2" id="KW-1185">Reference proteome</keyword>
<name>A0A3M9NGR9_9BACT</name>
<gene>
    <name evidence="1" type="ORF">EFY79_09235</name>
</gene>
<protein>
    <submittedName>
        <fullName evidence="1">Uncharacterized protein</fullName>
    </submittedName>
</protein>
<reference evidence="1 2" key="1">
    <citation type="submission" date="2018-11" db="EMBL/GenBank/DDBJ databases">
        <title>Draft genome sequence of Ferruginibacter sp. BO-59.</title>
        <authorList>
            <person name="Im W.T."/>
        </authorList>
    </citation>
    <scope>NUCLEOTIDE SEQUENCE [LARGE SCALE GENOMIC DNA]</scope>
    <source>
        <strain evidence="1 2">BO-59</strain>
    </source>
</reference>